<evidence type="ECO:0000256" key="1">
    <source>
        <dbReference type="ARBA" id="ARBA00022676"/>
    </source>
</evidence>
<dbReference type="EMBL" id="HBKN01011866">
    <property type="protein sequence ID" value="CAE2282228.1"/>
    <property type="molecule type" value="Transcribed_RNA"/>
</dbReference>
<sequence>MIRLLIIYCLFMWVGFFVVLYMRNELGLPTKGNEEKESVCARSQLIWIWRLPVGCDFSGFFVELLGYLPLFREKIDFFALDSGECHEDFLSILSEKESTAIKETHRKMDALKSGKQPNAKTIVIEHSEPCAWSKYLPLQKPDVFIGRTMTESWTLDHSWVRCAQRVDELWVPSKWHVEAFKNAGIPEDKLMAIPEAVDTEFFDPALAKKQERHSDDLVLLSVFKWEHRKGWDVLLDAYWSAFTPQDKVVLKIRSYIPSWEGGLTEMHARVTQYAKMESPNRVKYWREHKGEDTSIPSQLDELARIEFLQGGPTIQEGALSRAEMRDLYASSDVMVLPTRGEGWGLPIVEAMAMELPVIVTNFSGPTEYLTESNSYPIGYSMVERHSHMYAEPDFDQLVSTLRHVFANAKDRAAKGKRARQDMVKRFSPSVVVDQMIDRANFLLSNKTRI</sequence>
<keyword evidence="2" id="KW-0812">Transmembrane</keyword>
<dbReference type="PANTHER" id="PTHR46656">
    <property type="entry name" value="PUTATIVE-RELATED"/>
    <property type="match status" value="1"/>
</dbReference>
<keyword evidence="2" id="KW-0472">Membrane</keyword>
<keyword evidence="1" id="KW-0808">Transferase</keyword>
<proteinExistence type="predicted"/>
<gene>
    <name evidence="4" type="ORF">GTHE00462_LOCUS9299</name>
</gene>
<dbReference type="SUPFAM" id="SSF53756">
    <property type="entry name" value="UDP-Glycosyltransferase/glycogen phosphorylase"/>
    <property type="match status" value="1"/>
</dbReference>
<dbReference type="Gene3D" id="3.40.50.2000">
    <property type="entry name" value="Glycogen Phosphorylase B"/>
    <property type="match status" value="1"/>
</dbReference>
<evidence type="ECO:0000259" key="3">
    <source>
        <dbReference type="Pfam" id="PF00534"/>
    </source>
</evidence>
<dbReference type="Pfam" id="PF00534">
    <property type="entry name" value="Glycos_transf_1"/>
    <property type="match status" value="1"/>
</dbReference>
<feature type="domain" description="Glycosyl transferase family 1" evidence="3">
    <location>
        <begin position="317"/>
        <end position="417"/>
    </location>
</feature>
<organism evidence="4">
    <name type="scientific">Guillardia theta</name>
    <name type="common">Cryptophyte</name>
    <name type="synonym">Cryptomonas phi</name>
    <dbReference type="NCBI Taxonomy" id="55529"/>
    <lineage>
        <taxon>Eukaryota</taxon>
        <taxon>Cryptophyceae</taxon>
        <taxon>Pyrenomonadales</taxon>
        <taxon>Geminigeraceae</taxon>
        <taxon>Guillardia</taxon>
    </lineage>
</organism>
<evidence type="ECO:0000313" key="4">
    <source>
        <dbReference type="EMBL" id="CAE2282228.1"/>
    </source>
</evidence>
<accession>A0A7S4NDM4</accession>
<keyword evidence="1" id="KW-0328">Glycosyltransferase</keyword>
<name>A0A7S4NDM4_GUITH</name>
<dbReference type="CDD" id="cd03801">
    <property type="entry name" value="GT4_PimA-like"/>
    <property type="match status" value="1"/>
</dbReference>
<keyword evidence="2" id="KW-1133">Transmembrane helix</keyword>
<evidence type="ECO:0000256" key="2">
    <source>
        <dbReference type="SAM" id="Phobius"/>
    </source>
</evidence>
<feature type="transmembrane region" description="Helical" evidence="2">
    <location>
        <begin position="5"/>
        <end position="22"/>
    </location>
</feature>
<dbReference type="AlphaFoldDB" id="A0A7S4NDM4"/>
<dbReference type="PANTHER" id="PTHR46656:SF3">
    <property type="entry name" value="PUTATIVE-RELATED"/>
    <property type="match status" value="1"/>
</dbReference>
<dbReference type="InterPro" id="IPR001296">
    <property type="entry name" value="Glyco_trans_1"/>
</dbReference>
<reference evidence="4" key="1">
    <citation type="submission" date="2021-01" db="EMBL/GenBank/DDBJ databases">
        <authorList>
            <person name="Corre E."/>
            <person name="Pelletier E."/>
            <person name="Niang G."/>
            <person name="Scheremetjew M."/>
            <person name="Finn R."/>
            <person name="Kale V."/>
            <person name="Holt S."/>
            <person name="Cochrane G."/>
            <person name="Meng A."/>
            <person name="Brown T."/>
            <person name="Cohen L."/>
        </authorList>
    </citation>
    <scope>NUCLEOTIDE SEQUENCE</scope>
    <source>
        <strain evidence="4">CCMP 2712</strain>
    </source>
</reference>
<protein>
    <recommendedName>
        <fullName evidence="3">Glycosyl transferase family 1 domain-containing protein</fullName>
    </recommendedName>
</protein>